<dbReference type="OrthoDB" id="2111299at2759"/>
<dbReference type="VEuPathDB" id="FungiDB:SDRG_10001"/>
<reference evidence="2 3" key="1">
    <citation type="submission" date="2012-04" db="EMBL/GenBank/DDBJ databases">
        <title>The Genome Sequence of Saprolegnia declina VS20.</title>
        <authorList>
            <consortium name="The Broad Institute Genome Sequencing Platform"/>
            <person name="Russ C."/>
            <person name="Nusbaum C."/>
            <person name="Tyler B."/>
            <person name="van West P."/>
            <person name="Dieguez-Uribeondo J."/>
            <person name="de Bruijn I."/>
            <person name="Tripathy S."/>
            <person name="Jiang R."/>
            <person name="Young S.K."/>
            <person name="Zeng Q."/>
            <person name="Gargeya S."/>
            <person name="Fitzgerald M."/>
            <person name="Haas B."/>
            <person name="Abouelleil A."/>
            <person name="Alvarado L."/>
            <person name="Arachchi H.M."/>
            <person name="Berlin A."/>
            <person name="Chapman S.B."/>
            <person name="Goldberg J."/>
            <person name="Griggs A."/>
            <person name="Gujja S."/>
            <person name="Hansen M."/>
            <person name="Howarth C."/>
            <person name="Imamovic A."/>
            <person name="Larimer J."/>
            <person name="McCowen C."/>
            <person name="Montmayeur A."/>
            <person name="Murphy C."/>
            <person name="Neiman D."/>
            <person name="Pearson M."/>
            <person name="Priest M."/>
            <person name="Roberts A."/>
            <person name="Saif S."/>
            <person name="Shea T."/>
            <person name="Sisk P."/>
            <person name="Sykes S."/>
            <person name="Wortman J."/>
            <person name="Nusbaum C."/>
            <person name="Birren B."/>
        </authorList>
    </citation>
    <scope>NUCLEOTIDE SEQUENCE [LARGE SCALE GENOMIC DNA]</scope>
    <source>
        <strain evidence="2 3">VS20</strain>
    </source>
</reference>
<protein>
    <recommendedName>
        <fullName evidence="1">EVE domain-containing protein</fullName>
    </recommendedName>
</protein>
<dbReference type="Gene3D" id="3.10.590.10">
    <property type="entry name" value="ph1033 like domains"/>
    <property type="match status" value="1"/>
</dbReference>
<dbReference type="RefSeq" id="XP_008614193.1">
    <property type="nucleotide sequence ID" value="XM_008615971.1"/>
</dbReference>
<feature type="domain" description="EVE" evidence="1">
    <location>
        <begin position="4"/>
        <end position="135"/>
    </location>
</feature>
<dbReference type="EMBL" id="JH767164">
    <property type="protein sequence ID" value="EQC32252.1"/>
    <property type="molecule type" value="Genomic_DNA"/>
</dbReference>
<evidence type="ECO:0000313" key="3">
    <source>
        <dbReference type="Proteomes" id="UP000030762"/>
    </source>
</evidence>
<dbReference type="InterPro" id="IPR002740">
    <property type="entry name" value="EVE_domain"/>
</dbReference>
<accession>T0RQB7</accession>
<keyword evidence="3" id="KW-1185">Reference proteome</keyword>
<dbReference type="NCBIfam" id="NF002616">
    <property type="entry name" value="PRK02268.1-2"/>
    <property type="match status" value="1"/>
</dbReference>
<dbReference type="eggNOG" id="ENOG502S7SG">
    <property type="taxonomic scope" value="Eukaryota"/>
</dbReference>
<dbReference type="InterPro" id="IPR022996">
    <property type="entry name" value="UPF0310"/>
</dbReference>
<dbReference type="OMA" id="DFQPWRR"/>
<dbReference type="AlphaFoldDB" id="T0RQB7"/>
<evidence type="ECO:0000313" key="2">
    <source>
        <dbReference type="EMBL" id="EQC32252.1"/>
    </source>
</evidence>
<dbReference type="Pfam" id="PF01878">
    <property type="entry name" value="EVE"/>
    <property type="match status" value="1"/>
</dbReference>
<dbReference type="HAMAP" id="MF_00771">
    <property type="entry name" value="UPF0310"/>
    <property type="match status" value="1"/>
</dbReference>
<dbReference type="InterPro" id="IPR015947">
    <property type="entry name" value="PUA-like_sf"/>
</dbReference>
<dbReference type="SUPFAM" id="SSF88697">
    <property type="entry name" value="PUA domain-like"/>
    <property type="match status" value="1"/>
</dbReference>
<dbReference type="CDD" id="cd21132">
    <property type="entry name" value="EVE-like"/>
    <property type="match status" value="1"/>
</dbReference>
<evidence type="ECO:0000259" key="1">
    <source>
        <dbReference type="Pfam" id="PF01878"/>
    </source>
</evidence>
<dbReference type="Proteomes" id="UP000030762">
    <property type="component" value="Unassembled WGS sequence"/>
</dbReference>
<gene>
    <name evidence="2" type="ORF">SDRG_10001</name>
</gene>
<sequence>MTQFWVGVVSGAHVQRGVAGGFAQVCHGKAHELRRMRPGDGFIYYSPRTEMMKAGRVLQQFTAIGYVTSAAPYQVQMTPAFRPFRVNVAYIPSTPAHIQRLKSHLEWTSATKSWGLVLRRGHFKISEADFLRIAAAMGARLDEKKLEKEARTPELQGSQ</sequence>
<dbReference type="GeneID" id="19950728"/>
<proteinExistence type="inferred from homology"/>
<organism evidence="2 3">
    <name type="scientific">Saprolegnia diclina (strain VS20)</name>
    <dbReference type="NCBI Taxonomy" id="1156394"/>
    <lineage>
        <taxon>Eukaryota</taxon>
        <taxon>Sar</taxon>
        <taxon>Stramenopiles</taxon>
        <taxon>Oomycota</taxon>
        <taxon>Saprolegniomycetes</taxon>
        <taxon>Saprolegniales</taxon>
        <taxon>Saprolegniaceae</taxon>
        <taxon>Saprolegnia</taxon>
    </lineage>
</organism>
<name>T0RQB7_SAPDV</name>
<dbReference type="InParanoid" id="T0RQB7"/>